<dbReference type="EMBL" id="BTSX01000002">
    <property type="protein sequence ID" value="GMS82723.1"/>
    <property type="molecule type" value="Genomic_DNA"/>
</dbReference>
<sequence length="61" mass="6566">LLTAAAFSFTKLASVTSFRVFLVALILFAFAYCLSVPVLAIVTHPVTLADENYPDGCNTIQ</sequence>
<evidence type="ECO:0000313" key="2">
    <source>
        <dbReference type="EMBL" id="GMS82723.1"/>
    </source>
</evidence>
<gene>
    <name evidence="2" type="ORF">PENTCL1PPCAC_4899</name>
</gene>
<dbReference type="Proteomes" id="UP001432027">
    <property type="component" value="Unassembled WGS sequence"/>
</dbReference>
<organism evidence="2 3">
    <name type="scientific">Pristionchus entomophagus</name>
    <dbReference type="NCBI Taxonomy" id="358040"/>
    <lineage>
        <taxon>Eukaryota</taxon>
        <taxon>Metazoa</taxon>
        <taxon>Ecdysozoa</taxon>
        <taxon>Nematoda</taxon>
        <taxon>Chromadorea</taxon>
        <taxon>Rhabditida</taxon>
        <taxon>Rhabditina</taxon>
        <taxon>Diplogasteromorpha</taxon>
        <taxon>Diplogasteroidea</taxon>
        <taxon>Neodiplogasteridae</taxon>
        <taxon>Pristionchus</taxon>
    </lineage>
</organism>
<protein>
    <submittedName>
        <fullName evidence="2">Uncharacterized protein</fullName>
    </submittedName>
</protein>
<proteinExistence type="predicted"/>
<comment type="caution">
    <text evidence="2">The sequence shown here is derived from an EMBL/GenBank/DDBJ whole genome shotgun (WGS) entry which is preliminary data.</text>
</comment>
<evidence type="ECO:0000313" key="3">
    <source>
        <dbReference type="Proteomes" id="UP001432027"/>
    </source>
</evidence>
<dbReference type="AlphaFoldDB" id="A0AAV5SQ23"/>
<keyword evidence="1" id="KW-0472">Membrane</keyword>
<keyword evidence="3" id="KW-1185">Reference proteome</keyword>
<feature type="transmembrane region" description="Helical" evidence="1">
    <location>
        <begin position="20"/>
        <end position="42"/>
    </location>
</feature>
<accession>A0AAV5SQ23</accession>
<reference evidence="2" key="1">
    <citation type="submission" date="2023-10" db="EMBL/GenBank/DDBJ databases">
        <title>Genome assembly of Pristionchus species.</title>
        <authorList>
            <person name="Yoshida K."/>
            <person name="Sommer R.J."/>
        </authorList>
    </citation>
    <scope>NUCLEOTIDE SEQUENCE</scope>
    <source>
        <strain evidence="2">RS0144</strain>
    </source>
</reference>
<keyword evidence="1" id="KW-1133">Transmembrane helix</keyword>
<feature type="non-terminal residue" evidence="2">
    <location>
        <position position="61"/>
    </location>
</feature>
<feature type="non-terminal residue" evidence="2">
    <location>
        <position position="1"/>
    </location>
</feature>
<name>A0AAV5SQ23_9BILA</name>
<keyword evidence="1" id="KW-0812">Transmembrane</keyword>
<evidence type="ECO:0000256" key="1">
    <source>
        <dbReference type="SAM" id="Phobius"/>
    </source>
</evidence>